<comment type="pathway">
    <text evidence="4">Amino-acid biosynthesis; D-alanine biosynthesis; D-alanine from L-alanine: step 1/1.</text>
</comment>
<feature type="active site" description="Proton acceptor; specific for D-alanine" evidence="4">
    <location>
        <position position="38"/>
    </location>
</feature>
<evidence type="ECO:0000256" key="4">
    <source>
        <dbReference type="HAMAP-Rule" id="MF_01201"/>
    </source>
</evidence>
<feature type="binding site" evidence="4 6">
    <location>
        <position position="136"/>
    </location>
    <ligand>
        <name>substrate</name>
    </ligand>
</feature>
<dbReference type="OrthoDB" id="9813814at2"/>
<dbReference type="UniPathway" id="UPA00042">
    <property type="reaction ID" value="UER00497"/>
</dbReference>
<dbReference type="InterPro" id="IPR020622">
    <property type="entry name" value="Ala_racemase_pyridoxalP-BS"/>
</dbReference>
<dbReference type="Pfam" id="PF00842">
    <property type="entry name" value="Ala_racemase_C"/>
    <property type="match status" value="1"/>
</dbReference>
<dbReference type="Pfam" id="PF01168">
    <property type="entry name" value="Ala_racemase_N"/>
    <property type="match status" value="1"/>
</dbReference>
<sequence length="374" mass="40916">MDNLKLTWVEIDLSAIRHNINEVKSLLKPETKLMVIVKANAYGHGMLEVTRICLEEGVDYLGVASLDEALTLRKEGIKSPILVLGYIPNGTAETIIDNNIIPSVFTISLAEELSKVAVSKGKEVNVHLKVDTGMGRLGIVVESRASELVERVNLLPGVNIEGIFTHFAVADAKDKTYTKKQIEVFNEFLKNLEEKGIHIPIKHSSNSAAIMDLPEAHYDMVRAGIVTYGLYPSDEVDRKKIDLIPAMTLKSKVSFVKTLSKGSSVSYGRTFIASKNTVVATVPIGYADGYTRLLSNKIWASIKGKKVPLIGNVCMDQCMFDVTGVDGIKDGEEIILFGKPEFGITADDIADTLGTINYEIVSAISSRVPRLYIG</sequence>
<comment type="function">
    <text evidence="4">Catalyzes the interconversion of L-alanine and D-alanine. May also act on other amino acids.</text>
</comment>
<dbReference type="NCBIfam" id="TIGR00492">
    <property type="entry name" value="alr"/>
    <property type="match status" value="1"/>
</dbReference>
<evidence type="ECO:0000313" key="9">
    <source>
        <dbReference type="Proteomes" id="UP000426444"/>
    </source>
</evidence>
<dbReference type="GO" id="GO:0030632">
    <property type="term" value="P:D-alanine biosynthetic process"/>
    <property type="evidence" value="ECO:0007669"/>
    <property type="project" value="UniProtKB-UniRule"/>
</dbReference>
<evidence type="ECO:0000259" key="7">
    <source>
        <dbReference type="SMART" id="SM01005"/>
    </source>
</evidence>
<keyword evidence="2 4" id="KW-0663">Pyridoxal phosphate</keyword>
<protein>
    <recommendedName>
        <fullName evidence="4">Alanine racemase</fullName>
        <ecNumber evidence="4">5.1.1.1</ecNumber>
    </recommendedName>
</protein>
<dbReference type="CDD" id="cd00430">
    <property type="entry name" value="PLPDE_III_AR"/>
    <property type="match status" value="1"/>
</dbReference>
<dbReference type="PANTHER" id="PTHR30511">
    <property type="entry name" value="ALANINE RACEMASE"/>
    <property type="match status" value="1"/>
</dbReference>
<accession>A0A6I6DDY0</accession>
<dbReference type="GO" id="GO:0008784">
    <property type="term" value="F:alanine racemase activity"/>
    <property type="evidence" value="ECO:0007669"/>
    <property type="project" value="UniProtKB-UniRule"/>
</dbReference>
<feature type="binding site" evidence="4 6">
    <location>
        <position position="315"/>
    </location>
    <ligand>
        <name>substrate</name>
    </ligand>
</feature>
<dbReference type="Gene3D" id="2.40.37.10">
    <property type="entry name" value="Lyase, Ornithine Decarboxylase, Chain A, domain 1"/>
    <property type="match status" value="1"/>
</dbReference>
<feature type="active site" description="Proton acceptor; specific for L-alanine" evidence="4">
    <location>
        <position position="267"/>
    </location>
</feature>
<dbReference type="RefSeq" id="WP_156202705.1">
    <property type="nucleotide sequence ID" value="NZ_CP046457.1"/>
</dbReference>
<dbReference type="InterPro" id="IPR009006">
    <property type="entry name" value="Ala_racemase/Decarboxylase_C"/>
</dbReference>
<dbReference type="GO" id="GO:0009252">
    <property type="term" value="P:peptidoglycan biosynthetic process"/>
    <property type="evidence" value="ECO:0007669"/>
    <property type="project" value="TreeGrafter"/>
</dbReference>
<dbReference type="PRINTS" id="PR00992">
    <property type="entry name" value="ALARACEMASE"/>
</dbReference>
<evidence type="ECO:0000256" key="2">
    <source>
        <dbReference type="ARBA" id="ARBA00022898"/>
    </source>
</evidence>
<dbReference type="KEGG" id="salq:SYNTR_0148"/>
<evidence type="ECO:0000256" key="1">
    <source>
        <dbReference type="ARBA" id="ARBA00001933"/>
    </source>
</evidence>
<dbReference type="InterPro" id="IPR000821">
    <property type="entry name" value="Ala_racemase"/>
</dbReference>
<organism evidence="8 9">
    <name type="scientific">Candidatus Syntrophocurvum alkaliphilum</name>
    <dbReference type="NCBI Taxonomy" id="2293317"/>
    <lineage>
        <taxon>Bacteria</taxon>
        <taxon>Bacillati</taxon>
        <taxon>Bacillota</taxon>
        <taxon>Clostridia</taxon>
        <taxon>Eubacteriales</taxon>
        <taxon>Syntrophomonadaceae</taxon>
        <taxon>Candidatus Syntrophocurvum</taxon>
    </lineage>
</organism>
<comment type="catalytic activity">
    <reaction evidence="4">
        <text>L-alanine = D-alanine</text>
        <dbReference type="Rhea" id="RHEA:20249"/>
        <dbReference type="ChEBI" id="CHEBI:57416"/>
        <dbReference type="ChEBI" id="CHEBI:57972"/>
        <dbReference type="EC" id="5.1.1.1"/>
    </reaction>
</comment>
<evidence type="ECO:0000313" key="8">
    <source>
        <dbReference type="EMBL" id="QGT98741.1"/>
    </source>
</evidence>
<dbReference type="EMBL" id="CP046457">
    <property type="protein sequence ID" value="QGT98741.1"/>
    <property type="molecule type" value="Genomic_DNA"/>
</dbReference>
<dbReference type="HAMAP" id="MF_01201">
    <property type="entry name" value="Ala_racemase"/>
    <property type="match status" value="1"/>
</dbReference>
<comment type="similarity">
    <text evidence="4">Belongs to the alanine racemase family.</text>
</comment>
<dbReference type="SUPFAM" id="SSF51419">
    <property type="entry name" value="PLP-binding barrel"/>
    <property type="match status" value="1"/>
</dbReference>
<dbReference type="SUPFAM" id="SSF50621">
    <property type="entry name" value="Alanine racemase C-terminal domain-like"/>
    <property type="match status" value="1"/>
</dbReference>
<dbReference type="InterPro" id="IPR029066">
    <property type="entry name" value="PLP-binding_barrel"/>
</dbReference>
<feature type="domain" description="Alanine racemase C-terminal" evidence="7">
    <location>
        <begin position="246"/>
        <end position="373"/>
    </location>
</feature>
<feature type="modified residue" description="N6-(pyridoxal phosphate)lysine" evidence="4 5">
    <location>
        <position position="38"/>
    </location>
</feature>
<gene>
    <name evidence="8" type="ORF">SYNTR_0148</name>
</gene>
<comment type="cofactor">
    <cofactor evidence="1 4 5">
        <name>pyridoxal 5'-phosphate</name>
        <dbReference type="ChEBI" id="CHEBI:597326"/>
    </cofactor>
</comment>
<evidence type="ECO:0000256" key="5">
    <source>
        <dbReference type="PIRSR" id="PIRSR600821-50"/>
    </source>
</evidence>
<evidence type="ECO:0000256" key="6">
    <source>
        <dbReference type="PIRSR" id="PIRSR600821-52"/>
    </source>
</evidence>
<dbReference type="AlphaFoldDB" id="A0A6I6DDY0"/>
<dbReference type="Proteomes" id="UP000426444">
    <property type="component" value="Chromosome"/>
</dbReference>
<dbReference type="GO" id="GO:0030170">
    <property type="term" value="F:pyridoxal phosphate binding"/>
    <property type="evidence" value="ECO:0007669"/>
    <property type="project" value="UniProtKB-UniRule"/>
</dbReference>
<reference evidence="9" key="1">
    <citation type="journal article" date="2019" name="Microbiology">
        <title>Complete Genome Sequence of an Uncultured Bacterium of the Candidate Phylum Bipolaricaulota.</title>
        <authorList>
            <person name="Kadnikov V.V."/>
            <person name="Mardanov A.V."/>
            <person name="Beletsky A.V."/>
            <person name="Frank Y.A."/>
            <person name="Karnachuk O.V."/>
            <person name="Ravin N.V."/>
        </authorList>
    </citation>
    <scope>NUCLEOTIDE SEQUENCE [LARGE SCALE GENOMIC DNA]</scope>
</reference>
<name>A0A6I6DDY0_9FIRM</name>
<dbReference type="SMART" id="SM01005">
    <property type="entry name" value="Ala_racemase_C"/>
    <property type="match status" value="1"/>
</dbReference>
<dbReference type="PANTHER" id="PTHR30511:SF0">
    <property type="entry name" value="ALANINE RACEMASE, CATABOLIC-RELATED"/>
    <property type="match status" value="1"/>
</dbReference>
<dbReference type="GO" id="GO:0005829">
    <property type="term" value="C:cytosol"/>
    <property type="evidence" value="ECO:0007669"/>
    <property type="project" value="TreeGrafter"/>
</dbReference>
<proteinExistence type="inferred from homology"/>
<dbReference type="InterPro" id="IPR011079">
    <property type="entry name" value="Ala_racemase_C"/>
</dbReference>
<dbReference type="InterPro" id="IPR001608">
    <property type="entry name" value="Ala_racemase_N"/>
</dbReference>
<dbReference type="EC" id="5.1.1.1" evidence="4"/>
<keyword evidence="9" id="KW-1185">Reference proteome</keyword>
<evidence type="ECO:0000256" key="3">
    <source>
        <dbReference type="ARBA" id="ARBA00023235"/>
    </source>
</evidence>
<keyword evidence="3 4" id="KW-0413">Isomerase</keyword>
<dbReference type="Gene3D" id="3.20.20.10">
    <property type="entry name" value="Alanine racemase"/>
    <property type="match status" value="1"/>
</dbReference>
<dbReference type="FunFam" id="3.20.20.10:FF:000002">
    <property type="entry name" value="Alanine racemase"/>
    <property type="match status" value="1"/>
</dbReference>
<dbReference type="PROSITE" id="PS00395">
    <property type="entry name" value="ALANINE_RACEMASE"/>
    <property type="match status" value="1"/>
</dbReference>